<evidence type="ECO:0000256" key="6">
    <source>
        <dbReference type="ARBA" id="ARBA00022692"/>
    </source>
</evidence>
<gene>
    <name evidence="16" type="ORF">Fmac_000339</name>
</gene>
<evidence type="ECO:0000256" key="13">
    <source>
        <dbReference type="SAM" id="MobiDB-lite"/>
    </source>
</evidence>
<comment type="caution">
    <text evidence="16">The sequence shown here is derived from an EMBL/GenBank/DDBJ whole genome shotgun (WGS) entry which is preliminary data.</text>
</comment>
<comment type="similarity">
    <text evidence="3">Belongs to the 1-acyl-sn-glycerol-3-phosphate acyltransferase family.</text>
</comment>
<keyword evidence="5" id="KW-0808">Transferase</keyword>
<evidence type="ECO:0000256" key="11">
    <source>
        <dbReference type="ARBA" id="ARBA00023264"/>
    </source>
</evidence>
<accession>A0ABD1NE05</accession>
<name>A0ABD1NE05_9FABA</name>
<evidence type="ECO:0000256" key="1">
    <source>
        <dbReference type="ARBA" id="ARBA00004370"/>
    </source>
</evidence>
<dbReference type="InterPro" id="IPR002123">
    <property type="entry name" value="Plipid/glycerol_acylTrfase"/>
</dbReference>
<dbReference type="EMBL" id="JBGMDY010000001">
    <property type="protein sequence ID" value="KAL2346339.1"/>
    <property type="molecule type" value="Genomic_DNA"/>
</dbReference>
<evidence type="ECO:0000256" key="10">
    <source>
        <dbReference type="ARBA" id="ARBA00023209"/>
    </source>
</evidence>
<evidence type="ECO:0000313" key="17">
    <source>
        <dbReference type="Proteomes" id="UP001603857"/>
    </source>
</evidence>
<evidence type="ECO:0000256" key="9">
    <source>
        <dbReference type="ARBA" id="ARBA00023136"/>
    </source>
</evidence>
<keyword evidence="12" id="KW-0012">Acyltransferase</keyword>
<comment type="pathway">
    <text evidence="2">Lipid metabolism.</text>
</comment>
<feature type="domain" description="Phospholipid/glycerol acyltransferase" evidence="15">
    <location>
        <begin position="175"/>
        <end position="290"/>
    </location>
</feature>
<dbReference type="SUPFAM" id="SSF69593">
    <property type="entry name" value="Glycerol-3-phosphate (1)-acyltransferase"/>
    <property type="match status" value="1"/>
</dbReference>
<evidence type="ECO:0000256" key="14">
    <source>
        <dbReference type="SAM" id="Phobius"/>
    </source>
</evidence>
<keyword evidence="9 14" id="KW-0472">Membrane</keyword>
<keyword evidence="4" id="KW-0444">Lipid biosynthesis</keyword>
<organism evidence="16 17">
    <name type="scientific">Flemingia macrophylla</name>
    <dbReference type="NCBI Taxonomy" id="520843"/>
    <lineage>
        <taxon>Eukaryota</taxon>
        <taxon>Viridiplantae</taxon>
        <taxon>Streptophyta</taxon>
        <taxon>Embryophyta</taxon>
        <taxon>Tracheophyta</taxon>
        <taxon>Spermatophyta</taxon>
        <taxon>Magnoliopsida</taxon>
        <taxon>eudicotyledons</taxon>
        <taxon>Gunneridae</taxon>
        <taxon>Pentapetalae</taxon>
        <taxon>rosids</taxon>
        <taxon>fabids</taxon>
        <taxon>Fabales</taxon>
        <taxon>Fabaceae</taxon>
        <taxon>Papilionoideae</taxon>
        <taxon>50 kb inversion clade</taxon>
        <taxon>NPAAA clade</taxon>
        <taxon>indigoferoid/millettioid clade</taxon>
        <taxon>Phaseoleae</taxon>
        <taxon>Flemingia</taxon>
    </lineage>
</organism>
<dbReference type="Proteomes" id="UP001603857">
    <property type="component" value="Unassembled WGS sequence"/>
</dbReference>
<evidence type="ECO:0000256" key="5">
    <source>
        <dbReference type="ARBA" id="ARBA00022679"/>
    </source>
</evidence>
<evidence type="ECO:0000259" key="15">
    <source>
        <dbReference type="SMART" id="SM00563"/>
    </source>
</evidence>
<evidence type="ECO:0000256" key="7">
    <source>
        <dbReference type="ARBA" id="ARBA00022989"/>
    </source>
</evidence>
<proteinExistence type="inferred from homology"/>
<keyword evidence="10" id="KW-0594">Phospholipid biosynthesis</keyword>
<evidence type="ECO:0000256" key="3">
    <source>
        <dbReference type="ARBA" id="ARBA00008655"/>
    </source>
</evidence>
<keyword evidence="7 14" id="KW-1133">Transmembrane helix</keyword>
<dbReference type="InterPro" id="IPR045252">
    <property type="entry name" value="LPCAT1-like"/>
</dbReference>
<protein>
    <recommendedName>
        <fullName evidence="15">Phospholipid/glycerol acyltransferase domain-containing protein</fullName>
    </recommendedName>
</protein>
<evidence type="ECO:0000256" key="2">
    <source>
        <dbReference type="ARBA" id="ARBA00005189"/>
    </source>
</evidence>
<evidence type="ECO:0000313" key="16">
    <source>
        <dbReference type="EMBL" id="KAL2346339.1"/>
    </source>
</evidence>
<dbReference type="GO" id="GO:0008654">
    <property type="term" value="P:phospholipid biosynthetic process"/>
    <property type="evidence" value="ECO:0007669"/>
    <property type="project" value="UniProtKB-KW"/>
</dbReference>
<dbReference type="PANTHER" id="PTHR23063">
    <property type="entry name" value="PHOSPHOLIPID ACYLTRANSFERASE"/>
    <property type="match status" value="1"/>
</dbReference>
<evidence type="ECO:0000256" key="12">
    <source>
        <dbReference type="ARBA" id="ARBA00023315"/>
    </source>
</evidence>
<dbReference type="GO" id="GO:0016020">
    <property type="term" value="C:membrane"/>
    <property type="evidence" value="ECO:0007669"/>
    <property type="project" value="UniProtKB-SubCell"/>
</dbReference>
<dbReference type="GO" id="GO:0016747">
    <property type="term" value="F:acyltransferase activity, transferring groups other than amino-acyl groups"/>
    <property type="evidence" value="ECO:0007669"/>
    <property type="project" value="UniProtKB-ARBA"/>
</dbReference>
<sequence length="387" mass="43826">MESELKDLNSKPPNGHSVRDDRPLLKSDSTSADTIAEMEKKFAAYVRRDVYGTMGRGEFPAKEKLLLGFALVTLLPIRVLLALTVLLLYYLICRVCTLFSAPNRDEEQEDYAHMSGWRRTVIVSCGRALSRVMLFVFGFYWIPESHFPSQFYLYLCLLEFVKEDKDQPEDSGRPGVIVSNHVSYLDILYHMSSSFPSFVAKRSVAKLPLVGLISKCLGCVYVQRESKSSDFKGVSAVVTDRIQEAHQNKSAPLMMLFPEGTTTNGEYLLPFKTGGFLAKAPVLPVILRYHYQRFSPAWDSISGVRHVIFLLCQFVNYMEVIRLPVYHPSLQEMDDPKLFANNVRRLMATEPKGNLILSDIGLAEKRIYHAALNGNNSLPSVLHQKDE</sequence>
<feature type="transmembrane region" description="Helical" evidence="14">
    <location>
        <begin position="65"/>
        <end position="92"/>
    </location>
</feature>
<dbReference type="SMART" id="SM00563">
    <property type="entry name" value="PlsC"/>
    <property type="match status" value="1"/>
</dbReference>
<reference evidence="16 17" key="1">
    <citation type="submission" date="2024-08" db="EMBL/GenBank/DDBJ databases">
        <title>Insights into the chromosomal genome structure of Flemingia macrophylla.</title>
        <authorList>
            <person name="Ding Y."/>
            <person name="Zhao Y."/>
            <person name="Bi W."/>
            <person name="Wu M."/>
            <person name="Zhao G."/>
            <person name="Gong Y."/>
            <person name="Li W."/>
            <person name="Zhang P."/>
        </authorList>
    </citation>
    <scope>NUCLEOTIDE SEQUENCE [LARGE SCALE GENOMIC DNA]</scope>
    <source>
        <strain evidence="16">DYQJB</strain>
        <tissue evidence="16">Leaf</tissue>
    </source>
</reference>
<evidence type="ECO:0000256" key="4">
    <source>
        <dbReference type="ARBA" id="ARBA00022516"/>
    </source>
</evidence>
<keyword evidence="6 14" id="KW-0812">Transmembrane</keyword>
<evidence type="ECO:0000256" key="8">
    <source>
        <dbReference type="ARBA" id="ARBA00023098"/>
    </source>
</evidence>
<dbReference type="AlphaFoldDB" id="A0ABD1NE05"/>
<keyword evidence="8" id="KW-0443">Lipid metabolism</keyword>
<dbReference type="Pfam" id="PF01553">
    <property type="entry name" value="Acyltransferase"/>
    <property type="match status" value="1"/>
</dbReference>
<comment type="subcellular location">
    <subcellularLocation>
        <location evidence="1">Membrane</location>
    </subcellularLocation>
</comment>
<feature type="region of interest" description="Disordered" evidence="13">
    <location>
        <begin position="1"/>
        <end position="26"/>
    </location>
</feature>
<dbReference type="PANTHER" id="PTHR23063:SF54">
    <property type="entry name" value="LYSOPHOSPHOLIPID ACYLTRANSFERASE LPEAT1"/>
    <property type="match status" value="1"/>
</dbReference>
<keyword evidence="11" id="KW-1208">Phospholipid metabolism</keyword>
<dbReference type="CDD" id="cd07991">
    <property type="entry name" value="LPLAT_LPCAT1-like"/>
    <property type="match status" value="1"/>
</dbReference>
<keyword evidence="17" id="KW-1185">Reference proteome</keyword>